<comment type="caution">
    <text evidence="1">The sequence shown here is derived from an EMBL/GenBank/DDBJ whole genome shotgun (WGS) entry which is preliminary data.</text>
</comment>
<dbReference type="Proteomes" id="UP000324222">
    <property type="component" value="Unassembled WGS sequence"/>
</dbReference>
<organism evidence="1 2">
    <name type="scientific">Portunus trituberculatus</name>
    <name type="common">Swimming crab</name>
    <name type="synonym">Neptunus trituberculatus</name>
    <dbReference type="NCBI Taxonomy" id="210409"/>
    <lineage>
        <taxon>Eukaryota</taxon>
        <taxon>Metazoa</taxon>
        <taxon>Ecdysozoa</taxon>
        <taxon>Arthropoda</taxon>
        <taxon>Crustacea</taxon>
        <taxon>Multicrustacea</taxon>
        <taxon>Malacostraca</taxon>
        <taxon>Eumalacostraca</taxon>
        <taxon>Eucarida</taxon>
        <taxon>Decapoda</taxon>
        <taxon>Pleocyemata</taxon>
        <taxon>Brachyura</taxon>
        <taxon>Eubrachyura</taxon>
        <taxon>Portunoidea</taxon>
        <taxon>Portunidae</taxon>
        <taxon>Portuninae</taxon>
        <taxon>Portunus</taxon>
    </lineage>
</organism>
<proteinExistence type="predicted"/>
<accession>A0A5B7IU84</accession>
<dbReference type="AlphaFoldDB" id="A0A5B7IU84"/>
<gene>
    <name evidence="1" type="ORF">E2C01_080494</name>
</gene>
<protein>
    <submittedName>
        <fullName evidence="1">Uncharacterized protein</fullName>
    </submittedName>
</protein>
<evidence type="ECO:0000313" key="1">
    <source>
        <dbReference type="EMBL" id="MPC85709.1"/>
    </source>
</evidence>
<reference evidence="1 2" key="1">
    <citation type="submission" date="2019-05" db="EMBL/GenBank/DDBJ databases">
        <title>Another draft genome of Portunus trituberculatus and its Hox gene families provides insights of decapod evolution.</title>
        <authorList>
            <person name="Jeong J.-H."/>
            <person name="Song I."/>
            <person name="Kim S."/>
            <person name="Choi T."/>
            <person name="Kim D."/>
            <person name="Ryu S."/>
            <person name="Kim W."/>
        </authorList>
    </citation>
    <scope>NUCLEOTIDE SEQUENCE [LARGE SCALE GENOMIC DNA]</scope>
    <source>
        <tissue evidence="1">Muscle</tissue>
    </source>
</reference>
<evidence type="ECO:0000313" key="2">
    <source>
        <dbReference type="Proteomes" id="UP000324222"/>
    </source>
</evidence>
<sequence>MNVPTLSFNFYDELTPPSLLASHLSHHSFPANQSSPLPFCLLPSLTLRLVTSSSSLPCSSAPLPSFLTLPAYSPSGVARDKCLL</sequence>
<name>A0A5B7IU84_PORTR</name>
<keyword evidence="2" id="KW-1185">Reference proteome</keyword>
<dbReference type="EMBL" id="VSRR010069306">
    <property type="protein sequence ID" value="MPC85709.1"/>
    <property type="molecule type" value="Genomic_DNA"/>
</dbReference>